<accession>A0A5S9PNX9</accession>
<dbReference type="InterPro" id="IPR036388">
    <property type="entry name" value="WH-like_DNA-bd_sf"/>
</dbReference>
<evidence type="ECO:0000259" key="1">
    <source>
        <dbReference type="PROSITE" id="PS50987"/>
    </source>
</evidence>
<dbReference type="Pfam" id="PF08241">
    <property type="entry name" value="Methyltransf_11"/>
    <property type="match status" value="1"/>
</dbReference>
<dbReference type="OrthoDB" id="5297460at2"/>
<protein>
    <submittedName>
        <fullName evidence="3">Putative methyltransferase YcgJ</fullName>
        <ecNumber evidence="3">2.1.1.-</ecNumber>
    </submittedName>
</protein>
<keyword evidence="3" id="KW-0808">Transferase</keyword>
<dbReference type="EMBL" id="CACSIM010000003">
    <property type="protein sequence ID" value="CAA0105947.1"/>
    <property type="molecule type" value="Genomic_DNA"/>
</dbReference>
<dbReference type="GO" id="GO:0032259">
    <property type="term" value="P:methylation"/>
    <property type="evidence" value="ECO:0007669"/>
    <property type="project" value="UniProtKB-KW"/>
</dbReference>
<proteinExistence type="predicted"/>
<dbReference type="EMBL" id="CACSIK010000002">
    <property type="protein sequence ID" value="CAA0106148.1"/>
    <property type="molecule type" value="Genomic_DNA"/>
</dbReference>
<dbReference type="InterPro" id="IPR001845">
    <property type="entry name" value="HTH_ArsR_DNA-bd_dom"/>
</dbReference>
<dbReference type="Gene3D" id="1.10.10.10">
    <property type="entry name" value="Winged helix-like DNA-binding domain superfamily/Winged helix DNA-binding domain"/>
    <property type="match status" value="1"/>
</dbReference>
<evidence type="ECO:0000313" key="4">
    <source>
        <dbReference type="Proteomes" id="UP000435877"/>
    </source>
</evidence>
<keyword evidence="4" id="KW-1185">Reference proteome</keyword>
<gene>
    <name evidence="3" type="primary">ycgJ_2</name>
    <name evidence="3" type="ORF">IHBHHGIJ_02921</name>
    <name evidence="2" type="ORF">KFEGEMFD_02294</name>
</gene>
<dbReference type="InterPro" id="IPR029063">
    <property type="entry name" value="SAM-dependent_MTases_sf"/>
</dbReference>
<dbReference type="InterPro" id="IPR011991">
    <property type="entry name" value="ArsR-like_HTH"/>
</dbReference>
<feature type="domain" description="HTH arsR-type" evidence="1">
    <location>
        <begin position="10"/>
        <end position="104"/>
    </location>
</feature>
<dbReference type="CDD" id="cd02440">
    <property type="entry name" value="AdoMet_MTases"/>
    <property type="match status" value="1"/>
</dbReference>
<dbReference type="SMART" id="SM00418">
    <property type="entry name" value="HTH_ARSR"/>
    <property type="match status" value="1"/>
</dbReference>
<name>A0A5S9PNX9_9GAMM</name>
<evidence type="ECO:0000313" key="2">
    <source>
        <dbReference type="EMBL" id="CAA0105947.1"/>
    </source>
</evidence>
<dbReference type="RefSeq" id="WP_159269614.1">
    <property type="nucleotide sequence ID" value="NZ_CACSIK010000002.1"/>
</dbReference>
<evidence type="ECO:0000313" key="5">
    <source>
        <dbReference type="Proteomes" id="UP000439591"/>
    </source>
</evidence>
<dbReference type="AlphaFoldDB" id="A0A5S9PNX9"/>
<dbReference type="Gene3D" id="3.40.50.150">
    <property type="entry name" value="Vaccinia Virus protein VP39"/>
    <property type="match status" value="1"/>
</dbReference>
<dbReference type="SUPFAM" id="SSF53335">
    <property type="entry name" value="S-adenosyl-L-methionine-dependent methyltransferases"/>
    <property type="match status" value="1"/>
</dbReference>
<organism evidence="3 4">
    <name type="scientific">Zhongshania aliphaticivorans</name>
    <dbReference type="NCBI Taxonomy" id="1470434"/>
    <lineage>
        <taxon>Bacteria</taxon>
        <taxon>Pseudomonadati</taxon>
        <taxon>Pseudomonadota</taxon>
        <taxon>Gammaproteobacteria</taxon>
        <taxon>Cellvibrionales</taxon>
        <taxon>Spongiibacteraceae</taxon>
        <taxon>Zhongshania</taxon>
    </lineage>
</organism>
<dbReference type="InterPro" id="IPR013216">
    <property type="entry name" value="Methyltransf_11"/>
</dbReference>
<dbReference type="Pfam" id="PF01022">
    <property type="entry name" value="HTH_5"/>
    <property type="match status" value="1"/>
</dbReference>
<dbReference type="GO" id="GO:0003700">
    <property type="term" value="F:DNA-binding transcription factor activity"/>
    <property type="evidence" value="ECO:0007669"/>
    <property type="project" value="InterPro"/>
</dbReference>
<dbReference type="Proteomes" id="UP000439591">
    <property type="component" value="Unassembled WGS sequence"/>
</dbReference>
<dbReference type="Proteomes" id="UP000435877">
    <property type="component" value="Unassembled WGS sequence"/>
</dbReference>
<dbReference type="EC" id="2.1.1.-" evidence="3"/>
<dbReference type="PANTHER" id="PTHR43861">
    <property type="entry name" value="TRANS-ACONITATE 2-METHYLTRANSFERASE-RELATED"/>
    <property type="match status" value="1"/>
</dbReference>
<evidence type="ECO:0000313" key="3">
    <source>
        <dbReference type="EMBL" id="CAA0106148.1"/>
    </source>
</evidence>
<dbReference type="PROSITE" id="PS50987">
    <property type="entry name" value="HTH_ARSR_2"/>
    <property type="match status" value="1"/>
</dbReference>
<keyword evidence="3" id="KW-0489">Methyltransferase</keyword>
<dbReference type="NCBIfam" id="NF033788">
    <property type="entry name" value="HTH_metalloreg"/>
    <property type="match status" value="1"/>
</dbReference>
<sequence>MKAAAHTPSTSTTLDTELLQLCKAGGDSLRLQVLRVLSRDAYSVQELCHILDCRQSGMSHHLKTLTVAGLITKRREGNSLFYRRTYTPSLPALSALHNALLSSADLISLAPEQQARLEQVYIERADRSRLFFAEHAGEFGEQQEQMVAYSVYGQSCLELLRSSQANGGKLAIEIGPGEGAFLAELSPHYDKVIGLDNADAMLKRADEYINQQALKNVSLMLGDSRDPSLQQDAADCVVCNMVLHHVPSPADIFKDAARLLKPGGLFCVTDLCRHDQSWARDACGDLWLGFEPDDLSEWAQASGLQDGPAAYLAQLNGFRVQVRQFVKPDHFHTTIPTHQARHS</sequence>
<dbReference type="SUPFAM" id="SSF46785">
    <property type="entry name" value="Winged helix' DNA-binding domain"/>
    <property type="match status" value="1"/>
</dbReference>
<dbReference type="PRINTS" id="PR00778">
    <property type="entry name" value="HTHARSR"/>
</dbReference>
<dbReference type="CDD" id="cd00090">
    <property type="entry name" value="HTH_ARSR"/>
    <property type="match status" value="1"/>
</dbReference>
<reference evidence="4 5" key="1">
    <citation type="submission" date="2019-11" db="EMBL/GenBank/DDBJ databases">
        <authorList>
            <person name="Holert J."/>
        </authorList>
    </citation>
    <scope>NUCLEOTIDE SEQUENCE [LARGE SCALE GENOMIC DNA]</scope>
    <source>
        <strain evidence="2">BC3_2A</strain>
        <strain evidence="3">SB11_1A</strain>
    </source>
</reference>
<dbReference type="InterPro" id="IPR036390">
    <property type="entry name" value="WH_DNA-bd_sf"/>
</dbReference>
<dbReference type="GO" id="GO:0008757">
    <property type="term" value="F:S-adenosylmethionine-dependent methyltransferase activity"/>
    <property type="evidence" value="ECO:0007669"/>
    <property type="project" value="InterPro"/>
</dbReference>